<evidence type="ECO:0000256" key="5">
    <source>
        <dbReference type="ARBA" id="ARBA00012180"/>
    </source>
</evidence>
<evidence type="ECO:0000256" key="6">
    <source>
        <dbReference type="ARBA" id="ARBA00022722"/>
    </source>
</evidence>
<keyword evidence="10 11" id="KW-0460">Magnesium</keyword>
<keyword evidence="8 11" id="KW-0255">Endonuclease</keyword>
<dbReference type="AlphaFoldDB" id="A0A0T5XC95"/>
<sequence length="176" mass="20338">MKCERREMMTFEEKEKREELKEVTIYTDGACLGNPGPGGYGVVLLYNGHRKEISGGFRLTTNNRMEIYAAIAGLSALKCRCKVKLYTDSRYLADAMNKGWVKRWKANGWMRNKKERALNVDLWEQLLRLCEKHEVEFLWVRGHDGNVENERCDQLSTTAARGKNLPIDQGYENADQ</sequence>
<dbReference type="Gene3D" id="3.30.420.10">
    <property type="entry name" value="Ribonuclease H-like superfamily/Ribonuclease H"/>
    <property type="match status" value="1"/>
</dbReference>
<dbReference type="InterPro" id="IPR022892">
    <property type="entry name" value="RNaseHI"/>
</dbReference>
<dbReference type="EMBL" id="ACJX03000001">
    <property type="protein sequence ID" value="KRT35566.1"/>
    <property type="molecule type" value="Genomic_DNA"/>
</dbReference>
<evidence type="ECO:0000256" key="4">
    <source>
        <dbReference type="ARBA" id="ARBA00011245"/>
    </source>
</evidence>
<feature type="binding site" evidence="11">
    <location>
        <position position="66"/>
    </location>
    <ligand>
        <name>Mg(2+)</name>
        <dbReference type="ChEBI" id="CHEBI:18420"/>
        <label>1</label>
    </ligand>
</feature>
<dbReference type="PANTHER" id="PTHR10642:SF26">
    <property type="entry name" value="RIBONUCLEASE H1"/>
    <property type="match status" value="1"/>
</dbReference>
<comment type="function">
    <text evidence="2 11">Endonuclease that specifically degrades the RNA of RNA-DNA hybrids.</text>
</comment>
<keyword evidence="6 11" id="KW-0540">Nuclease</keyword>
<gene>
    <name evidence="11" type="primary">rnhA</name>
    <name evidence="13" type="ORF">HMPREF1705_02799</name>
</gene>
<evidence type="ECO:0000256" key="3">
    <source>
        <dbReference type="ARBA" id="ARBA00005300"/>
    </source>
</evidence>
<comment type="subcellular location">
    <subcellularLocation>
        <location evidence="11">Cytoplasm</location>
    </subcellularLocation>
</comment>
<comment type="similarity">
    <text evidence="3 11">Belongs to the RNase H family.</text>
</comment>
<accession>A0A0T5XC95</accession>
<organism evidence="13 14">
    <name type="scientific">Acetomicrobium hydrogeniformans ATCC BAA-1850</name>
    <dbReference type="NCBI Taxonomy" id="592015"/>
    <lineage>
        <taxon>Bacteria</taxon>
        <taxon>Thermotogati</taxon>
        <taxon>Synergistota</taxon>
        <taxon>Synergistia</taxon>
        <taxon>Synergistales</taxon>
        <taxon>Acetomicrobiaceae</taxon>
        <taxon>Acetomicrobium</taxon>
    </lineage>
</organism>
<feature type="binding site" evidence="11">
    <location>
        <position position="88"/>
    </location>
    <ligand>
        <name>Mg(2+)</name>
        <dbReference type="ChEBI" id="CHEBI:18420"/>
        <label>1</label>
    </ligand>
</feature>
<evidence type="ECO:0000256" key="2">
    <source>
        <dbReference type="ARBA" id="ARBA00004065"/>
    </source>
</evidence>
<evidence type="ECO:0000256" key="9">
    <source>
        <dbReference type="ARBA" id="ARBA00022801"/>
    </source>
</evidence>
<evidence type="ECO:0000256" key="10">
    <source>
        <dbReference type="ARBA" id="ARBA00022842"/>
    </source>
</evidence>
<keyword evidence="9 11" id="KW-0378">Hydrolase</keyword>
<feature type="binding site" evidence="11">
    <location>
        <position position="28"/>
    </location>
    <ligand>
        <name>Mg(2+)</name>
        <dbReference type="ChEBI" id="CHEBI:18420"/>
        <label>1</label>
    </ligand>
</feature>
<proteinExistence type="inferred from homology"/>
<dbReference type="GO" id="GO:0043137">
    <property type="term" value="P:DNA replication, removal of RNA primer"/>
    <property type="evidence" value="ECO:0007669"/>
    <property type="project" value="TreeGrafter"/>
</dbReference>
<dbReference type="InterPro" id="IPR050092">
    <property type="entry name" value="RNase_H"/>
</dbReference>
<dbReference type="RefSeq" id="WP_009201729.1">
    <property type="nucleotide sequence ID" value="NZ_ACJX03000001.1"/>
</dbReference>
<keyword evidence="14" id="KW-1185">Reference proteome</keyword>
<dbReference type="SUPFAM" id="SSF53098">
    <property type="entry name" value="Ribonuclease H-like"/>
    <property type="match status" value="1"/>
</dbReference>
<feature type="binding site" evidence="11">
    <location>
        <position position="28"/>
    </location>
    <ligand>
        <name>Mg(2+)</name>
        <dbReference type="ChEBI" id="CHEBI:18420"/>
        <label>2</label>
    </ligand>
</feature>
<dbReference type="PANTHER" id="PTHR10642">
    <property type="entry name" value="RIBONUCLEASE H1"/>
    <property type="match status" value="1"/>
</dbReference>
<evidence type="ECO:0000256" key="1">
    <source>
        <dbReference type="ARBA" id="ARBA00000077"/>
    </source>
</evidence>
<dbReference type="HAMAP" id="MF_00042">
    <property type="entry name" value="RNase_H"/>
    <property type="match status" value="1"/>
</dbReference>
<feature type="binding site" evidence="11">
    <location>
        <position position="153"/>
    </location>
    <ligand>
        <name>Mg(2+)</name>
        <dbReference type="ChEBI" id="CHEBI:18420"/>
        <label>2</label>
    </ligand>
</feature>
<dbReference type="EC" id="3.1.26.4" evidence="5 11"/>
<dbReference type="InterPro" id="IPR012337">
    <property type="entry name" value="RNaseH-like_sf"/>
</dbReference>
<dbReference type="InterPro" id="IPR002156">
    <property type="entry name" value="RNaseH_domain"/>
</dbReference>
<dbReference type="Pfam" id="PF00075">
    <property type="entry name" value="RNase_H"/>
    <property type="match status" value="1"/>
</dbReference>
<dbReference type="FunFam" id="3.30.420.10:FF:000089">
    <property type="entry name" value="Ribonuclease H"/>
    <property type="match status" value="1"/>
</dbReference>
<evidence type="ECO:0000313" key="13">
    <source>
        <dbReference type="EMBL" id="KRT35566.1"/>
    </source>
</evidence>
<evidence type="ECO:0000313" key="14">
    <source>
        <dbReference type="Proteomes" id="UP000005273"/>
    </source>
</evidence>
<dbReference type="NCBIfam" id="NF001236">
    <property type="entry name" value="PRK00203.1"/>
    <property type="match status" value="1"/>
</dbReference>
<keyword evidence="11" id="KW-0963">Cytoplasm</keyword>
<dbReference type="PROSITE" id="PS50879">
    <property type="entry name" value="RNASE_H_1"/>
    <property type="match status" value="1"/>
</dbReference>
<dbReference type="Proteomes" id="UP000005273">
    <property type="component" value="Unassembled WGS sequence"/>
</dbReference>
<dbReference type="GO" id="GO:0000287">
    <property type="term" value="F:magnesium ion binding"/>
    <property type="evidence" value="ECO:0007669"/>
    <property type="project" value="UniProtKB-UniRule"/>
</dbReference>
<reference evidence="14" key="1">
    <citation type="submission" date="2012-09" db="EMBL/GenBank/DDBJ databases">
        <authorList>
            <person name="Weinstock G."/>
            <person name="Sodergren E."/>
            <person name="Clifton S."/>
            <person name="Fulton L."/>
            <person name="Fulton B."/>
            <person name="Courtney L."/>
            <person name="Fronick C."/>
            <person name="Harrison M."/>
            <person name="Strong C."/>
            <person name="Farmer C."/>
            <person name="Delehaunty K."/>
            <person name="Markovic C."/>
            <person name="Hall O."/>
            <person name="Minx P."/>
            <person name="Tomlinson C."/>
            <person name="Mitreva M."/>
            <person name="Nelson J."/>
            <person name="Hou S."/>
            <person name="Wollam A."/>
            <person name="Pepin K.H."/>
            <person name="Johnson M."/>
            <person name="Bhonagiri V."/>
            <person name="Nash W.E."/>
            <person name="Suruliraj S."/>
            <person name="Warren W."/>
            <person name="Chinwalla A."/>
            <person name="Mardis E.R."/>
            <person name="Wilson R.K."/>
        </authorList>
    </citation>
    <scope>NUCLEOTIDE SEQUENCE [LARGE SCALE GENOMIC DNA]</scope>
    <source>
        <strain evidence="14">OS1</strain>
    </source>
</reference>
<dbReference type="GO" id="GO:0005737">
    <property type="term" value="C:cytoplasm"/>
    <property type="evidence" value="ECO:0007669"/>
    <property type="project" value="UniProtKB-SubCell"/>
</dbReference>
<dbReference type="CDD" id="cd09278">
    <property type="entry name" value="RNase_HI_prokaryote_like"/>
    <property type="match status" value="1"/>
</dbReference>
<comment type="subunit">
    <text evidence="4 11">Monomer.</text>
</comment>
<evidence type="ECO:0000256" key="7">
    <source>
        <dbReference type="ARBA" id="ARBA00022723"/>
    </source>
</evidence>
<feature type="domain" description="RNase H type-1" evidence="12">
    <location>
        <begin position="19"/>
        <end position="161"/>
    </location>
</feature>
<evidence type="ECO:0000256" key="8">
    <source>
        <dbReference type="ARBA" id="ARBA00022759"/>
    </source>
</evidence>
<dbReference type="GO" id="GO:0003676">
    <property type="term" value="F:nucleic acid binding"/>
    <property type="evidence" value="ECO:0007669"/>
    <property type="project" value="InterPro"/>
</dbReference>
<dbReference type="eggNOG" id="COG0328">
    <property type="taxonomic scope" value="Bacteria"/>
</dbReference>
<protein>
    <recommendedName>
        <fullName evidence="5 11">Ribonuclease H</fullName>
        <shortName evidence="11">RNase H</shortName>
        <ecNumber evidence="5 11">3.1.26.4</ecNumber>
    </recommendedName>
</protein>
<evidence type="ECO:0000256" key="11">
    <source>
        <dbReference type="HAMAP-Rule" id="MF_00042"/>
    </source>
</evidence>
<dbReference type="InterPro" id="IPR036397">
    <property type="entry name" value="RNaseH_sf"/>
</dbReference>
<comment type="catalytic activity">
    <reaction evidence="1 11">
        <text>Endonucleolytic cleavage to 5'-phosphomonoester.</text>
        <dbReference type="EC" id="3.1.26.4"/>
    </reaction>
</comment>
<name>A0A0T5XC95_9BACT</name>
<dbReference type="GO" id="GO:0004523">
    <property type="term" value="F:RNA-DNA hybrid ribonuclease activity"/>
    <property type="evidence" value="ECO:0007669"/>
    <property type="project" value="UniProtKB-UniRule"/>
</dbReference>
<keyword evidence="7 11" id="KW-0479">Metal-binding</keyword>
<comment type="cofactor">
    <cofactor evidence="11">
        <name>Mg(2+)</name>
        <dbReference type="ChEBI" id="CHEBI:18420"/>
    </cofactor>
    <text evidence="11">Binds 1 Mg(2+) ion per subunit. May bind a second metal ion at a regulatory site, or after substrate binding.</text>
</comment>
<dbReference type="STRING" id="592015.HMPREF1705_02799"/>
<evidence type="ECO:0000259" key="12">
    <source>
        <dbReference type="PROSITE" id="PS50879"/>
    </source>
</evidence>
<comment type="caution">
    <text evidence="13">The sequence shown here is derived from an EMBL/GenBank/DDBJ whole genome shotgun (WGS) entry which is preliminary data.</text>
</comment>